<keyword evidence="2" id="KW-0479">Metal-binding</keyword>
<dbReference type="Pfam" id="PF00702">
    <property type="entry name" value="Hydrolase"/>
    <property type="match status" value="1"/>
</dbReference>
<proteinExistence type="predicted"/>
<comment type="cofactor">
    <cofactor evidence="1">
        <name>Mg(2+)</name>
        <dbReference type="ChEBI" id="CHEBI:18420"/>
    </cofactor>
</comment>
<gene>
    <name evidence="5" type="primary">yigB</name>
    <name evidence="5" type="ORF">ACFP73_12270</name>
</gene>
<dbReference type="PANTHER" id="PTHR46470">
    <property type="entry name" value="N-ACYLNEURAMINATE-9-PHOSPHATASE"/>
    <property type="match status" value="1"/>
</dbReference>
<dbReference type="InterPro" id="IPR006439">
    <property type="entry name" value="HAD-SF_hydro_IA"/>
</dbReference>
<reference evidence="6" key="1">
    <citation type="journal article" date="2019" name="Int. J. Syst. Evol. Microbiol.">
        <title>The Global Catalogue of Microorganisms (GCM) 10K type strain sequencing project: providing services to taxonomists for standard genome sequencing and annotation.</title>
        <authorList>
            <consortium name="The Broad Institute Genomics Platform"/>
            <consortium name="The Broad Institute Genome Sequencing Center for Infectious Disease"/>
            <person name="Wu L."/>
            <person name="Ma J."/>
        </authorList>
    </citation>
    <scope>NUCLEOTIDE SEQUENCE [LARGE SCALE GENOMIC DNA]</scope>
    <source>
        <strain evidence="6">CGMCC 4.1530</strain>
    </source>
</reference>
<dbReference type="InterPro" id="IPR051400">
    <property type="entry name" value="HAD-like_hydrolase"/>
</dbReference>
<dbReference type="InterPro" id="IPR023214">
    <property type="entry name" value="HAD_sf"/>
</dbReference>
<evidence type="ECO:0000256" key="4">
    <source>
        <dbReference type="ARBA" id="ARBA00022842"/>
    </source>
</evidence>
<dbReference type="RefSeq" id="WP_212708199.1">
    <property type="nucleotide sequence ID" value="NZ_BAAAFW010000025.1"/>
</dbReference>
<keyword evidence="6" id="KW-1185">Reference proteome</keyword>
<keyword evidence="3 5" id="KW-0378">Hydrolase</keyword>
<dbReference type="SUPFAM" id="SSF56784">
    <property type="entry name" value="HAD-like"/>
    <property type="match status" value="1"/>
</dbReference>
<evidence type="ECO:0000256" key="3">
    <source>
        <dbReference type="ARBA" id="ARBA00022801"/>
    </source>
</evidence>
<organism evidence="5 6">
    <name type="scientific">Tatumella punctata</name>
    <dbReference type="NCBI Taxonomy" id="399969"/>
    <lineage>
        <taxon>Bacteria</taxon>
        <taxon>Pseudomonadati</taxon>
        <taxon>Pseudomonadota</taxon>
        <taxon>Gammaproteobacteria</taxon>
        <taxon>Enterobacterales</taxon>
        <taxon>Erwiniaceae</taxon>
        <taxon>Tatumella</taxon>
    </lineage>
</organism>
<dbReference type="NCBIfam" id="TIGR01549">
    <property type="entry name" value="HAD-SF-IA-v1"/>
    <property type="match status" value="1"/>
</dbReference>
<evidence type="ECO:0000313" key="6">
    <source>
        <dbReference type="Proteomes" id="UP001596215"/>
    </source>
</evidence>
<dbReference type="EMBL" id="JBHSUC010000016">
    <property type="protein sequence ID" value="MFC6362858.1"/>
    <property type="molecule type" value="Genomic_DNA"/>
</dbReference>
<dbReference type="Gene3D" id="3.40.50.1000">
    <property type="entry name" value="HAD superfamily/HAD-like"/>
    <property type="match status" value="1"/>
</dbReference>
<dbReference type="Proteomes" id="UP001596215">
    <property type="component" value="Unassembled WGS sequence"/>
</dbReference>
<evidence type="ECO:0000313" key="5">
    <source>
        <dbReference type="EMBL" id="MFC6362858.1"/>
    </source>
</evidence>
<evidence type="ECO:0000256" key="1">
    <source>
        <dbReference type="ARBA" id="ARBA00001946"/>
    </source>
</evidence>
<dbReference type="Gene3D" id="1.20.120.1600">
    <property type="match status" value="1"/>
</dbReference>
<accession>A0ABW1VSD1</accession>
<dbReference type="GO" id="GO:0043726">
    <property type="term" value="F:5-amino-6-(5-phosphoribitylamino)uracil phosphatase activity"/>
    <property type="evidence" value="ECO:0007669"/>
    <property type="project" value="UniProtKB-EC"/>
</dbReference>
<dbReference type="SFLD" id="SFLDS00003">
    <property type="entry name" value="Haloacid_Dehalogenase"/>
    <property type="match status" value="1"/>
</dbReference>
<dbReference type="NCBIfam" id="NF008018">
    <property type="entry name" value="PRK10748.1"/>
    <property type="match status" value="1"/>
</dbReference>
<protein>
    <submittedName>
        <fullName evidence="5">5-amino-6-(5-phospho-D-ribitylamino)uracil phosphatase YigB</fullName>
        <ecNumber evidence="5">3.1.3.104</ecNumber>
    </submittedName>
</protein>
<sequence length="238" mass="26682">MRFYRPAGTVSAMTFDLDDTLYENSDVILTTVEKTHQALQDFHPVLQNVTLSDYELAREEIKYHQPDSVHDVTLWREKSVYLLMQKHGLSEQLCQQGASHVMSVFAAWRSQVHMPQSTHDALQYLAERVPLAAITNGNADPQLMGIAGYFRFILRAGPDGRAKPAQDMYRLAASHLGLPAGEILHVGDDLTTDVAGSLLSGFQSCWINPFRRNLMTACDARLLPHMEISRLDSLTTLV</sequence>
<comment type="caution">
    <text evidence="5">The sequence shown here is derived from an EMBL/GenBank/DDBJ whole genome shotgun (WGS) entry which is preliminary data.</text>
</comment>
<dbReference type="InterPro" id="IPR036412">
    <property type="entry name" value="HAD-like_sf"/>
</dbReference>
<dbReference type="PANTHER" id="PTHR46470:SF4">
    <property type="entry name" value="5-AMINO-6-(5-PHOSPHO-D-RIBITYLAMINO)URACIL PHOSPHATASE YIGB"/>
    <property type="match status" value="1"/>
</dbReference>
<dbReference type="EC" id="3.1.3.104" evidence="5"/>
<evidence type="ECO:0000256" key="2">
    <source>
        <dbReference type="ARBA" id="ARBA00022723"/>
    </source>
</evidence>
<keyword evidence="4" id="KW-0460">Magnesium</keyword>
<dbReference type="SFLD" id="SFLDG01129">
    <property type="entry name" value="C1.5:_HAD__Beta-PGM__Phosphata"/>
    <property type="match status" value="1"/>
</dbReference>
<name>A0ABW1VSD1_9GAMM</name>